<evidence type="ECO:0000256" key="6">
    <source>
        <dbReference type="ARBA" id="ARBA00022917"/>
    </source>
</evidence>
<keyword evidence="4" id="KW-0547">Nucleotide-binding</keyword>
<dbReference type="AlphaFoldDB" id="A0A6G1GU69"/>
<dbReference type="SUPFAM" id="SSF50249">
    <property type="entry name" value="Nucleic acid-binding proteins"/>
    <property type="match status" value="1"/>
</dbReference>
<gene>
    <name evidence="9" type="ORF">K402DRAFT_413750</name>
</gene>
<dbReference type="PRINTS" id="PR01042">
    <property type="entry name" value="TRNASYNTHASP"/>
</dbReference>
<evidence type="ECO:0000313" key="9">
    <source>
        <dbReference type="EMBL" id="KAF1984501.1"/>
    </source>
</evidence>
<accession>A0A6G1GU69</accession>
<dbReference type="NCBIfam" id="TIGR00457">
    <property type="entry name" value="asnS"/>
    <property type="match status" value="1"/>
</dbReference>
<dbReference type="SUPFAM" id="SSF55681">
    <property type="entry name" value="Class II aaRS and biotin synthetases"/>
    <property type="match status" value="1"/>
</dbReference>
<dbReference type="PANTHER" id="PTHR22594">
    <property type="entry name" value="ASPARTYL/LYSYL-TRNA SYNTHETASE"/>
    <property type="match status" value="1"/>
</dbReference>
<organism evidence="9 10">
    <name type="scientific">Aulographum hederae CBS 113979</name>
    <dbReference type="NCBI Taxonomy" id="1176131"/>
    <lineage>
        <taxon>Eukaryota</taxon>
        <taxon>Fungi</taxon>
        <taxon>Dikarya</taxon>
        <taxon>Ascomycota</taxon>
        <taxon>Pezizomycotina</taxon>
        <taxon>Dothideomycetes</taxon>
        <taxon>Pleosporomycetidae</taxon>
        <taxon>Aulographales</taxon>
        <taxon>Aulographaceae</taxon>
    </lineage>
</organism>
<dbReference type="InterPro" id="IPR002312">
    <property type="entry name" value="Asp/Asn-tRNA-synth_IIb"/>
</dbReference>
<dbReference type="GO" id="GO:0005739">
    <property type="term" value="C:mitochondrion"/>
    <property type="evidence" value="ECO:0007669"/>
    <property type="project" value="TreeGrafter"/>
</dbReference>
<keyword evidence="3" id="KW-0436">Ligase</keyword>
<keyword evidence="7 9" id="KW-0030">Aminoacyl-tRNA synthetase</keyword>
<evidence type="ECO:0000256" key="3">
    <source>
        <dbReference type="ARBA" id="ARBA00022598"/>
    </source>
</evidence>
<evidence type="ECO:0000256" key="7">
    <source>
        <dbReference type="ARBA" id="ARBA00023146"/>
    </source>
</evidence>
<dbReference type="InterPro" id="IPR004522">
    <property type="entry name" value="Asn-tRNA-ligase"/>
</dbReference>
<dbReference type="Proteomes" id="UP000800041">
    <property type="component" value="Unassembled WGS sequence"/>
</dbReference>
<dbReference type="Gene3D" id="2.40.50.140">
    <property type="entry name" value="Nucleic acid-binding proteins"/>
    <property type="match status" value="1"/>
</dbReference>
<dbReference type="InterPro" id="IPR012340">
    <property type="entry name" value="NA-bd_OB-fold"/>
</dbReference>
<dbReference type="InterPro" id="IPR045864">
    <property type="entry name" value="aa-tRNA-synth_II/BPL/LPL"/>
</dbReference>
<evidence type="ECO:0000256" key="4">
    <source>
        <dbReference type="ARBA" id="ARBA00022741"/>
    </source>
</evidence>
<comment type="similarity">
    <text evidence="1">Belongs to the class-II aminoacyl-tRNA synthetase family.</text>
</comment>
<dbReference type="Pfam" id="PF00152">
    <property type="entry name" value="tRNA-synt_2"/>
    <property type="match status" value="1"/>
</dbReference>
<reference evidence="9" key="1">
    <citation type="journal article" date="2020" name="Stud. Mycol.">
        <title>101 Dothideomycetes genomes: a test case for predicting lifestyles and emergence of pathogens.</title>
        <authorList>
            <person name="Haridas S."/>
            <person name="Albert R."/>
            <person name="Binder M."/>
            <person name="Bloem J."/>
            <person name="Labutti K."/>
            <person name="Salamov A."/>
            <person name="Andreopoulos B."/>
            <person name="Baker S."/>
            <person name="Barry K."/>
            <person name="Bills G."/>
            <person name="Bluhm B."/>
            <person name="Cannon C."/>
            <person name="Castanera R."/>
            <person name="Culley D."/>
            <person name="Daum C."/>
            <person name="Ezra D."/>
            <person name="Gonzalez J."/>
            <person name="Henrissat B."/>
            <person name="Kuo A."/>
            <person name="Liang C."/>
            <person name="Lipzen A."/>
            <person name="Lutzoni F."/>
            <person name="Magnuson J."/>
            <person name="Mondo S."/>
            <person name="Nolan M."/>
            <person name="Ohm R."/>
            <person name="Pangilinan J."/>
            <person name="Park H.-J."/>
            <person name="Ramirez L."/>
            <person name="Alfaro M."/>
            <person name="Sun H."/>
            <person name="Tritt A."/>
            <person name="Yoshinaga Y."/>
            <person name="Zwiers L.-H."/>
            <person name="Turgeon B."/>
            <person name="Goodwin S."/>
            <person name="Spatafora J."/>
            <person name="Crous P."/>
            <person name="Grigoriev I."/>
        </authorList>
    </citation>
    <scope>NUCLEOTIDE SEQUENCE</scope>
    <source>
        <strain evidence="9">CBS 113979</strain>
    </source>
</reference>
<evidence type="ECO:0000313" key="10">
    <source>
        <dbReference type="Proteomes" id="UP000800041"/>
    </source>
</evidence>
<keyword evidence="5" id="KW-0067">ATP-binding</keyword>
<proteinExistence type="inferred from homology"/>
<dbReference type="GO" id="GO:0006421">
    <property type="term" value="P:asparaginyl-tRNA aminoacylation"/>
    <property type="evidence" value="ECO:0007669"/>
    <property type="project" value="InterPro"/>
</dbReference>
<dbReference type="Gene3D" id="3.30.930.10">
    <property type="entry name" value="Bira Bifunctional Protein, Domain 2"/>
    <property type="match status" value="1"/>
</dbReference>
<dbReference type="EMBL" id="ML977167">
    <property type="protein sequence ID" value="KAF1984501.1"/>
    <property type="molecule type" value="Genomic_DNA"/>
</dbReference>
<dbReference type="PANTHER" id="PTHR22594:SF34">
    <property type="entry name" value="ASPARAGINE--TRNA LIGASE, MITOCHONDRIAL-RELATED"/>
    <property type="match status" value="1"/>
</dbReference>
<keyword evidence="6" id="KW-0648">Protein biosynthesis</keyword>
<keyword evidence="10" id="KW-1185">Reference proteome</keyword>
<dbReference type="OrthoDB" id="43906at2759"/>
<evidence type="ECO:0000256" key="1">
    <source>
        <dbReference type="ARBA" id="ARBA00008226"/>
    </source>
</evidence>
<evidence type="ECO:0000256" key="2">
    <source>
        <dbReference type="ARBA" id="ARBA00012816"/>
    </source>
</evidence>
<dbReference type="EC" id="6.1.1.22" evidence="2"/>
<name>A0A6G1GU69_9PEZI</name>
<dbReference type="GO" id="GO:0004816">
    <property type="term" value="F:asparagine-tRNA ligase activity"/>
    <property type="evidence" value="ECO:0007669"/>
    <property type="project" value="UniProtKB-EC"/>
</dbReference>
<feature type="domain" description="Aminoacyl-transfer RNA synthetases class-II family profile" evidence="8">
    <location>
        <begin position="162"/>
        <end position="519"/>
    </location>
</feature>
<evidence type="ECO:0000256" key="5">
    <source>
        <dbReference type="ARBA" id="ARBA00022840"/>
    </source>
</evidence>
<dbReference type="InterPro" id="IPR004364">
    <property type="entry name" value="Aa-tRNA-synt_II"/>
</dbReference>
<protein>
    <recommendedName>
        <fullName evidence="2">asparagine--tRNA ligase</fullName>
        <ecNumber evidence="2">6.1.1.22</ecNumber>
    </recommendedName>
</protein>
<dbReference type="CDD" id="cd04318">
    <property type="entry name" value="EcAsnRS_like_N"/>
    <property type="match status" value="1"/>
</dbReference>
<dbReference type="InterPro" id="IPR006195">
    <property type="entry name" value="aa-tRNA-synth_II"/>
</dbReference>
<sequence>MVEERITRSSPLRSTLADLPGLPGCITPPRPAPPLAYITSTPPPEPTGNTISVNGFIRSVRKQKKHAFASIGDGSTLSPLQALLSPEQAEGLSTGIAVNIQGRHVACPPGKEQASELHALAVEILGDNDATNYPIQKKYQTTEFLRTLPHLRTRLPFNSLLLRLRSQVIAQLTTFFASRDFVQTHPPIITSNDCEGAGEVFTVTSSAGQAAPSDPDGEEAQQHFFRNPKYLTVSSQLHLEALAQSVGKVWTLSPTFRADRSHTPRHLSEFYMLEAELAFTSDVDSLMDVVEDMLKDLARGLVSSRTGKELLQARSSDWIQNEELGVLSAADLQARWDGLLASEWPRMKYTIAIAKLKEAVEIDGASFDVAPIFSSGLHAQHEHYLAKTFGNGGPVFVTDYPQELKAFYMPPSAEQEAVADGPTVACFDLLVPDVCELVGGSVREHRTSELLKAMEKHEQLNDVVRDGKGKDAVEDASLQWYVDLRRYGSVPHGGFGLGFDRLLLYLSGVTNIREVVTFPRWPGRCDC</sequence>
<dbReference type="GO" id="GO:0005524">
    <property type="term" value="F:ATP binding"/>
    <property type="evidence" value="ECO:0007669"/>
    <property type="project" value="UniProtKB-KW"/>
</dbReference>
<dbReference type="PROSITE" id="PS50862">
    <property type="entry name" value="AA_TRNA_LIGASE_II"/>
    <property type="match status" value="1"/>
</dbReference>
<evidence type="ECO:0000259" key="8">
    <source>
        <dbReference type="PROSITE" id="PS50862"/>
    </source>
</evidence>